<keyword evidence="11" id="KW-0807">Transducer</keyword>
<dbReference type="InterPro" id="IPR036445">
    <property type="entry name" value="GPCR_2_extracell_dom_sf"/>
</dbReference>
<evidence type="ECO:0000259" key="16">
    <source>
        <dbReference type="PROSITE" id="PS50261"/>
    </source>
</evidence>
<dbReference type="FunFam" id="1.20.1070.10:FF:000495">
    <property type="entry name" value="Predicted protein"/>
    <property type="match status" value="1"/>
</dbReference>
<dbReference type="PROSITE" id="PS50261">
    <property type="entry name" value="G_PROTEIN_RECEP_F2_4"/>
    <property type="match status" value="1"/>
</dbReference>
<dbReference type="SUPFAM" id="SSF81321">
    <property type="entry name" value="Family A G protein-coupled receptor-like"/>
    <property type="match status" value="1"/>
</dbReference>
<evidence type="ECO:0000256" key="10">
    <source>
        <dbReference type="ARBA" id="ARBA00023180"/>
    </source>
</evidence>
<dbReference type="Proteomes" id="UP000001554">
    <property type="component" value="Chromosome 9"/>
</dbReference>
<keyword evidence="4" id="KW-0732">Signal</keyword>
<dbReference type="SMART" id="SM00082">
    <property type="entry name" value="LRRCT"/>
    <property type="match status" value="1"/>
</dbReference>
<dbReference type="GO" id="GO:0016020">
    <property type="term" value="C:membrane"/>
    <property type="evidence" value="ECO:0007669"/>
    <property type="project" value="UniProtKB-SubCell"/>
</dbReference>
<dbReference type="Gene3D" id="1.20.1070.10">
    <property type="entry name" value="Rhodopsin 7-helix transmembrane proteins"/>
    <property type="match status" value="1"/>
</dbReference>
<dbReference type="GeneID" id="118423075"/>
<evidence type="ECO:0000256" key="2">
    <source>
        <dbReference type="ARBA" id="ARBA00022614"/>
    </source>
</evidence>
<dbReference type="PRINTS" id="PR00249">
    <property type="entry name" value="GPCRSECRETIN"/>
</dbReference>
<dbReference type="Gene3D" id="4.10.1240.10">
    <property type="entry name" value="GPCR, family 2, extracellular hormone receptor domain"/>
    <property type="match status" value="1"/>
</dbReference>
<sequence length="943" mass="103901">MTKVHIREERTVDFKFLMISSTMPRALRLSTVYLLLGMLAVMVRRGEAVDACDVCDCSDPTNIDCQDRDLEEVPTNFPQEAQAIILSNNRISRVPLTAFRDLSDLLFIYMRDNPFYCDCNLRWLAVWFQTTAGRDILKDDPQCLSPGNLNGQSLTSVSVQDMICPTTAAPPVTEAPTEAPATPALNTWCPEEESVLFTWPRTFIDTTARVACPEGGGTAIRQCAWGSPDEGASWSVPNVTACFSDRVTQRLSELAYLPPDRVLDNIDELQTWTSWAEQFTLIDTALAAKTLATLSATPTLDTQQCSTTLRCISNLMQADEQQLMEAQRMYNSVSKLMSVIEPVTFNTVFDGDTFVTTAGDIAIGLGAFQTVQFPGAAFVQQSTDGRRSYQSDQEFEIFLNANVSDGDLLGFSSIKLPTTLLDRVILSEHPTVQFTFYRSGKMFDLVSQADGNSSFSMMKLQVPIISATVGGMHVSNLYDPVQVNFRRLITTGTPVCVFWDTSINDWSREGCQLASDQNDIITCECNHLTNFAVLMDIYGNIDNISDADLTALMIISYVGCAISMLGIAATLLTYSLFRKLRRDNPTKILMNLCLALLLAILFFVCSGPAHNSGSRGACVTVAVFLHYFLLTSMAWMGLEALNLYLAIMKVFNTYYRHFMLKFCIAGWGSPAVIVAITLAVNVENYTQYGGICWLQPNAFYGAFLTPVCLVLILNCVMFGLVIRQLVGGAANEFKKADKVETTTKLRGAIGLVILLGLTWVLAIFAIAEASLTFSYLFAIVNSLQGMFIFVFHCVLKKDVQNHWKTILPCGPKGRPGTPSAWTGSKSMSTPSQLHRSSRVSDINIKAFHAMTIEDADQIDDFNSIGQGGSDNADDVSESGSRPTTASGIRLDTSFRNIDFQAYSHPPITDYCNPPSPIPEASRECSDESTSVYDIETINDISEA</sequence>
<evidence type="ECO:0000256" key="4">
    <source>
        <dbReference type="ARBA" id="ARBA00022729"/>
    </source>
</evidence>
<proteinExistence type="predicted"/>
<feature type="transmembrane region" description="Helical" evidence="13">
    <location>
        <begin position="773"/>
        <end position="795"/>
    </location>
</feature>
<feature type="transmembrane region" description="Helical" evidence="13">
    <location>
        <begin position="554"/>
        <end position="577"/>
    </location>
</feature>
<dbReference type="InterPro" id="IPR000483">
    <property type="entry name" value="Cys-rich_flank_reg_C"/>
</dbReference>
<dbReference type="GO" id="GO:0007166">
    <property type="term" value="P:cell surface receptor signaling pathway"/>
    <property type="evidence" value="ECO:0007669"/>
    <property type="project" value="InterPro"/>
</dbReference>
<keyword evidence="6" id="KW-0297">G-protein coupled receptor</keyword>
<evidence type="ECO:0000256" key="11">
    <source>
        <dbReference type="ARBA" id="ARBA00023224"/>
    </source>
</evidence>
<feature type="transmembrane region" description="Helical" evidence="13">
    <location>
        <begin position="589"/>
        <end position="609"/>
    </location>
</feature>
<comment type="subcellular location">
    <subcellularLocation>
        <location evidence="1">Membrane</location>
        <topology evidence="1">Multi-pass membrane protein</topology>
    </subcellularLocation>
</comment>
<evidence type="ECO:0000256" key="8">
    <source>
        <dbReference type="ARBA" id="ARBA00023157"/>
    </source>
</evidence>
<dbReference type="InterPro" id="IPR000203">
    <property type="entry name" value="GPS"/>
</dbReference>
<evidence type="ECO:0000313" key="17">
    <source>
        <dbReference type="Proteomes" id="UP000001554"/>
    </source>
</evidence>
<dbReference type="InterPro" id="IPR000832">
    <property type="entry name" value="GPCR_2_secretin-like"/>
</dbReference>
<dbReference type="PROSITE" id="PS50227">
    <property type="entry name" value="G_PROTEIN_RECEP_F2_3"/>
    <property type="match status" value="1"/>
</dbReference>
<evidence type="ECO:0000256" key="12">
    <source>
        <dbReference type="SAM" id="MobiDB-lite"/>
    </source>
</evidence>
<dbReference type="InterPro" id="IPR032675">
    <property type="entry name" value="LRR_dom_sf"/>
</dbReference>
<keyword evidence="2" id="KW-0433">Leucine-rich repeat</keyword>
<evidence type="ECO:0000256" key="6">
    <source>
        <dbReference type="ARBA" id="ARBA00023040"/>
    </source>
</evidence>
<name>A0A9J7N0K6_BRAFL</name>
<evidence type="ECO:0000256" key="3">
    <source>
        <dbReference type="ARBA" id="ARBA00022692"/>
    </source>
</evidence>
<dbReference type="SMART" id="SM00303">
    <property type="entry name" value="GPS"/>
    <property type="match status" value="1"/>
</dbReference>
<feature type="compositionally biased region" description="Polar residues" evidence="12">
    <location>
        <begin position="877"/>
        <end position="886"/>
    </location>
</feature>
<evidence type="ECO:0000313" key="18">
    <source>
        <dbReference type="RefSeq" id="XP_035686931.1"/>
    </source>
</evidence>
<dbReference type="Pfam" id="PF01825">
    <property type="entry name" value="GPS"/>
    <property type="match status" value="1"/>
</dbReference>
<keyword evidence="17" id="KW-1185">Reference proteome</keyword>
<keyword evidence="10" id="KW-0325">Glycoprotein</keyword>
<feature type="region of interest" description="Disordered" evidence="12">
    <location>
        <begin position="912"/>
        <end position="943"/>
    </location>
</feature>
<feature type="transmembrane region" description="Helical" evidence="13">
    <location>
        <begin position="700"/>
        <end position="726"/>
    </location>
</feature>
<evidence type="ECO:0000256" key="5">
    <source>
        <dbReference type="ARBA" id="ARBA00022989"/>
    </source>
</evidence>
<evidence type="ECO:0000256" key="9">
    <source>
        <dbReference type="ARBA" id="ARBA00023170"/>
    </source>
</evidence>
<organism evidence="17 18">
    <name type="scientific">Branchiostoma floridae</name>
    <name type="common">Florida lancelet</name>
    <name type="synonym">Amphioxus</name>
    <dbReference type="NCBI Taxonomy" id="7739"/>
    <lineage>
        <taxon>Eukaryota</taxon>
        <taxon>Metazoa</taxon>
        <taxon>Chordata</taxon>
        <taxon>Cephalochordata</taxon>
        <taxon>Leptocardii</taxon>
        <taxon>Amphioxiformes</taxon>
        <taxon>Branchiostomatidae</taxon>
        <taxon>Branchiostoma</taxon>
    </lineage>
</organism>
<evidence type="ECO:0000259" key="15">
    <source>
        <dbReference type="PROSITE" id="PS50227"/>
    </source>
</evidence>
<dbReference type="InterPro" id="IPR046338">
    <property type="entry name" value="GAIN_dom_sf"/>
</dbReference>
<gene>
    <name evidence="18" type="primary">LOC118423075</name>
</gene>
<protein>
    <submittedName>
        <fullName evidence="18">Adhesion G-protein coupled receptor G6-like isoform X2</fullName>
    </submittedName>
</protein>
<feature type="transmembrane region" description="Helical" evidence="13">
    <location>
        <begin position="621"/>
        <end position="646"/>
    </location>
</feature>
<dbReference type="Pfam" id="PF00002">
    <property type="entry name" value="7tm_2"/>
    <property type="match status" value="1"/>
</dbReference>
<reference evidence="18" key="2">
    <citation type="submission" date="2025-08" db="UniProtKB">
        <authorList>
            <consortium name="RefSeq"/>
        </authorList>
    </citation>
    <scope>IDENTIFICATION</scope>
    <source>
        <strain evidence="18">S238N-H82</strain>
        <tissue evidence="18">Testes</tissue>
    </source>
</reference>
<dbReference type="Gene3D" id="2.60.220.50">
    <property type="match status" value="1"/>
</dbReference>
<feature type="compositionally biased region" description="Polar residues" evidence="12">
    <location>
        <begin position="819"/>
        <end position="834"/>
    </location>
</feature>
<feature type="domain" description="GAIN-B" evidence="14">
    <location>
        <begin position="387"/>
        <end position="541"/>
    </location>
</feature>
<dbReference type="PROSITE" id="PS50221">
    <property type="entry name" value="GAIN_B"/>
    <property type="match status" value="1"/>
</dbReference>
<dbReference type="InterPro" id="IPR017983">
    <property type="entry name" value="GPCR_2_secretin-like_CS"/>
</dbReference>
<accession>A0A9J7N0K6</accession>
<feature type="transmembrane region" description="Helical" evidence="13">
    <location>
        <begin position="747"/>
        <end position="767"/>
    </location>
</feature>
<dbReference type="InterPro" id="IPR057244">
    <property type="entry name" value="GAIN_B"/>
</dbReference>
<keyword evidence="5 13" id="KW-1133">Transmembrane helix</keyword>
<dbReference type="PROSITE" id="PS00650">
    <property type="entry name" value="G_PROTEIN_RECEP_F2_2"/>
    <property type="match status" value="1"/>
</dbReference>
<dbReference type="GO" id="GO:0004930">
    <property type="term" value="F:G protein-coupled receptor activity"/>
    <property type="evidence" value="ECO:0007669"/>
    <property type="project" value="UniProtKB-KW"/>
</dbReference>
<evidence type="ECO:0000256" key="13">
    <source>
        <dbReference type="SAM" id="Phobius"/>
    </source>
</evidence>
<keyword evidence="3 13" id="KW-0812">Transmembrane</keyword>
<keyword evidence="9" id="KW-0675">Receptor</keyword>
<keyword evidence="7 13" id="KW-0472">Membrane</keyword>
<keyword evidence="8" id="KW-1015">Disulfide bond</keyword>
<dbReference type="SUPFAM" id="SSF52058">
    <property type="entry name" value="L domain-like"/>
    <property type="match status" value="1"/>
</dbReference>
<dbReference type="SMART" id="SM00013">
    <property type="entry name" value="LRRNT"/>
    <property type="match status" value="1"/>
</dbReference>
<feature type="region of interest" description="Disordered" evidence="12">
    <location>
        <begin position="859"/>
        <end position="888"/>
    </location>
</feature>
<dbReference type="InterPro" id="IPR001879">
    <property type="entry name" value="GPCR_2_extracellular_dom"/>
</dbReference>
<dbReference type="PANTHER" id="PTHR45692:SF1">
    <property type="entry name" value="G-PROTEIN COUPLED RECEPTORS FAMILY 2 PROFILE 2 DOMAIN-CONTAINING PROTEIN"/>
    <property type="match status" value="1"/>
</dbReference>
<dbReference type="Gene3D" id="3.80.10.10">
    <property type="entry name" value="Ribonuclease Inhibitor"/>
    <property type="match status" value="1"/>
</dbReference>
<reference evidence="17" key="1">
    <citation type="journal article" date="2020" name="Nat. Ecol. Evol.">
        <title>Deeply conserved synteny resolves early events in vertebrate evolution.</title>
        <authorList>
            <person name="Simakov O."/>
            <person name="Marletaz F."/>
            <person name="Yue J.X."/>
            <person name="O'Connell B."/>
            <person name="Jenkins J."/>
            <person name="Brandt A."/>
            <person name="Calef R."/>
            <person name="Tung C.H."/>
            <person name="Huang T.K."/>
            <person name="Schmutz J."/>
            <person name="Satoh N."/>
            <person name="Yu J.K."/>
            <person name="Putnam N.H."/>
            <person name="Green R.E."/>
            <person name="Rokhsar D.S."/>
        </authorList>
    </citation>
    <scope>NUCLEOTIDE SEQUENCE [LARGE SCALE GENOMIC DNA]</scope>
    <source>
        <strain evidence="17">S238N-H82</strain>
    </source>
</reference>
<dbReference type="CDD" id="cd15040">
    <property type="entry name" value="7tmB2_Adhesion"/>
    <property type="match status" value="1"/>
</dbReference>
<dbReference type="InterPro" id="IPR017981">
    <property type="entry name" value="GPCR_2-like_7TM"/>
</dbReference>
<feature type="domain" description="G-protein coupled receptors family 2 profile 2" evidence="16">
    <location>
        <begin position="552"/>
        <end position="796"/>
    </location>
</feature>
<dbReference type="PANTHER" id="PTHR45692">
    <property type="entry name" value="G_PROTEIN_RECEP_F2_4 DOMAIN-CONTAINING PROTEIN"/>
    <property type="match status" value="1"/>
</dbReference>
<dbReference type="InterPro" id="IPR000372">
    <property type="entry name" value="LRRNT"/>
</dbReference>
<dbReference type="AlphaFoldDB" id="A0A9J7N0K6"/>
<evidence type="ECO:0000256" key="1">
    <source>
        <dbReference type="ARBA" id="ARBA00004141"/>
    </source>
</evidence>
<evidence type="ECO:0000256" key="7">
    <source>
        <dbReference type="ARBA" id="ARBA00023136"/>
    </source>
</evidence>
<evidence type="ECO:0000259" key="14">
    <source>
        <dbReference type="PROSITE" id="PS50221"/>
    </source>
</evidence>
<feature type="transmembrane region" description="Helical" evidence="13">
    <location>
        <begin position="658"/>
        <end position="680"/>
    </location>
</feature>
<feature type="domain" description="G-protein coupled receptors family 2 profile 1" evidence="15">
    <location>
        <begin position="163"/>
        <end position="246"/>
    </location>
</feature>
<dbReference type="RefSeq" id="XP_035686931.1">
    <property type="nucleotide sequence ID" value="XM_035831038.1"/>
</dbReference>
<feature type="region of interest" description="Disordered" evidence="12">
    <location>
        <begin position="814"/>
        <end position="837"/>
    </location>
</feature>